<keyword evidence="8" id="KW-0067">ATP-binding</keyword>
<evidence type="ECO:0000256" key="3">
    <source>
        <dbReference type="ARBA" id="ARBA00022692"/>
    </source>
</evidence>
<dbReference type="SUPFAM" id="SSF161098">
    <property type="entry name" value="MetI-like"/>
    <property type="match status" value="1"/>
</dbReference>
<name>A0A1R1B1F3_PAELA</name>
<dbReference type="EMBL" id="MRTF01000005">
    <property type="protein sequence ID" value="OME92211.1"/>
    <property type="molecule type" value="Genomic_DNA"/>
</dbReference>
<sequence>MEANQSLTPAPRIRPSPRTKLLMILKLAWRFKAFYVMLLPGIIYFVIFRYFPMYGVIIAFKDFAILDGITGSSWVDPWYKHFQSFYESPYFSQLLTNTLLISLYKLLWGTLPPIMLAVLLNECRVRWLKSIVQTLTYMPHFLSWVIIFGILLTLFSQNGGLINRWIVEAGGSSIPFLTSTEYFRSILVGSEVWQNLGWGAIIYLAAMAGIDPTLYEAAKVDGASRMRMIWHITLPGIRSIIVLLFVLKLGHLLDAGFDQIYILYNIQVYPVADIIDTWVYRTGLQQLNFSLASAVGLFKSVIGLILVLGANRVAKKWGEGIW</sequence>
<dbReference type="PANTHER" id="PTHR43496:SF1">
    <property type="entry name" value="POLYGALACTURONAN_RHAMNOGALACTURONAN TRANSPORT SYSTEM PERMEASE PROTEIN YTEP"/>
    <property type="match status" value="1"/>
</dbReference>
<dbReference type="InterPro" id="IPR035906">
    <property type="entry name" value="MetI-like_sf"/>
</dbReference>
<feature type="transmembrane region" description="Helical" evidence="6">
    <location>
        <begin position="229"/>
        <end position="247"/>
    </location>
</feature>
<evidence type="ECO:0000256" key="5">
    <source>
        <dbReference type="ARBA" id="ARBA00023136"/>
    </source>
</evidence>
<proteinExistence type="inferred from homology"/>
<feature type="transmembrane region" description="Helical" evidence="6">
    <location>
        <begin position="196"/>
        <end position="217"/>
    </location>
</feature>
<dbReference type="AlphaFoldDB" id="A0A1R1B1F3"/>
<evidence type="ECO:0000256" key="2">
    <source>
        <dbReference type="ARBA" id="ARBA00022448"/>
    </source>
</evidence>
<feature type="transmembrane region" description="Helical" evidence="6">
    <location>
        <begin position="287"/>
        <end position="308"/>
    </location>
</feature>
<dbReference type="OrthoDB" id="9785836at2"/>
<evidence type="ECO:0000256" key="6">
    <source>
        <dbReference type="RuleBase" id="RU363032"/>
    </source>
</evidence>
<keyword evidence="5 6" id="KW-0472">Membrane</keyword>
<keyword evidence="2 6" id="KW-0813">Transport</keyword>
<evidence type="ECO:0000313" key="8">
    <source>
        <dbReference type="EMBL" id="OME92211.1"/>
    </source>
</evidence>
<reference evidence="8 9" key="1">
    <citation type="submission" date="2016-11" db="EMBL/GenBank/DDBJ databases">
        <title>Paenibacillus species isolates.</title>
        <authorList>
            <person name="Beno S.M."/>
        </authorList>
    </citation>
    <scope>NUCLEOTIDE SEQUENCE [LARGE SCALE GENOMIC DNA]</scope>
    <source>
        <strain evidence="8 9">FSL F4-0100</strain>
    </source>
</reference>
<evidence type="ECO:0000256" key="1">
    <source>
        <dbReference type="ARBA" id="ARBA00004141"/>
    </source>
</evidence>
<organism evidence="8 9">
    <name type="scientific">Paenibacillus lautus</name>
    <name type="common">Bacillus lautus</name>
    <dbReference type="NCBI Taxonomy" id="1401"/>
    <lineage>
        <taxon>Bacteria</taxon>
        <taxon>Bacillati</taxon>
        <taxon>Bacillota</taxon>
        <taxon>Bacilli</taxon>
        <taxon>Bacillales</taxon>
        <taxon>Paenibacillaceae</taxon>
        <taxon>Paenibacillus</taxon>
    </lineage>
</organism>
<dbReference type="GO" id="GO:0055085">
    <property type="term" value="P:transmembrane transport"/>
    <property type="evidence" value="ECO:0007669"/>
    <property type="project" value="InterPro"/>
</dbReference>
<feature type="transmembrane region" description="Helical" evidence="6">
    <location>
        <begin position="141"/>
        <end position="162"/>
    </location>
</feature>
<feature type="transmembrane region" description="Helical" evidence="6">
    <location>
        <begin position="99"/>
        <end position="120"/>
    </location>
</feature>
<dbReference type="GO" id="GO:0005886">
    <property type="term" value="C:plasma membrane"/>
    <property type="evidence" value="ECO:0007669"/>
    <property type="project" value="UniProtKB-SubCell"/>
</dbReference>
<dbReference type="GO" id="GO:0005524">
    <property type="term" value="F:ATP binding"/>
    <property type="evidence" value="ECO:0007669"/>
    <property type="project" value="UniProtKB-KW"/>
</dbReference>
<comment type="subcellular location">
    <subcellularLocation>
        <location evidence="6">Cell membrane</location>
        <topology evidence="6">Multi-pass membrane protein</topology>
    </subcellularLocation>
    <subcellularLocation>
        <location evidence="1">Membrane</location>
        <topology evidence="1">Multi-pass membrane protein</topology>
    </subcellularLocation>
</comment>
<evidence type="ECO:0000313" key="9">
    <source>
        <dbReference type="Proteomes" id="UP000187074"/>
    </source>
</evidence>
<keyword evidence="8" id="KW-0547">Nucleotide-binding</keyword>
<dbReference type="InterPro" id="IPR000515">
    <property type="entry name" value="MetI-like"/>
</dbReference>
<dbReference type="Pfam" id="PF00528">
    <property type="entry name" value="BPD_transp_1"/>
    <property type="match status" value="1"/>
</dbReference>
<protein>
    <submittedName>
        <fullName evidence="8">Polysaccharide ABC transporter ATP-binding protein</fullName>
    </submittedName>
</protein>
<keyword evidence="3 6" id="KW-0812">Transmembrane</keyword>
<gene>
    <name evidence="8" type="ORF">BK123_16510</name>
</gene>
<comment type="caution">
    <text evidence="8">The sequence shown here is derived from an EMBL/GenBank/DDBJ whole genome shotgun (WGS) entry which is preliminary data.</text>
</comment>
<feature type="transmembrane region" description="Helical" evidence="6">
    <location>
        <begin position="33"/>
        <end position="51"/>
    </location>
</feature>
<dbReference type="Gene3D" id="1.10.3720.10">
    <property type="entry name" value="MetI-like"/>
    <property type="match status" value="1"/>
</dbReference>
<dbReference type="STRING" id="1401.BK123_16510"/>
<keyword evidence="4 6" id="KW-1133">Transmembrane helix</keyword>
<dbReference type="PROSITE" id="PS50928">
    <property type="entry name" value="ABC_TM1"/>
    <property type="match status" value="1"/>
</dbReference>
<dbReference type="Proteomes" id="UP000187074">
    <property type="component" value="Unassembled WGS sequence"/>
</dbReference>
<feature type="domain" description="ABC transmembrane type-1" evidence="7">
    <location>
        <begin position="95"/>
        <end position="310"/>
    </location>
</feature>
<evidence type="ECO:0000259" key="7">
    <source>
        <dbReference type="PROSITE" id="PS50928"/>
    </source>
</evidence>
<dbReference type="PANTHER" id="PTHR43496">
    <property type="entry name" value="PROTEIN LPLB"/>
    <property type="match status" value="1"/>
</dbReference>
<accession>A0A1R1B1F3</accession>
<comment type="similarity">
    <text evidence="6">Belongs to the binding-protein-dependent transport system permease family.</text>
</comment>
<evidence type="ECO:0000256" key="4">
    <source>
        <dbReference type="ARBA" id="ARBA00022989"/>
    </source>
</evidence>
<dbReference type="CDD" id="cd06261">
    <property type="entry name" value="TM_PBP2"/>
    <property type="match status" value="1"/>
</dbReference>